<evidence type="ECO:0000313" key="4">
    <source>
        <dbReference type="Proteomes" id="UP000487929"/>
    </source>
</evidence>
<protein>
    <submittedName>
        <fullName evidence="3">Uncharacterized protein</fullName>
    </submittedName>
</protein>
<evidence type="ECO:0000256" key="1">
    <source>
        <dbReference type="SAM" id="MobiDB-lite"/>
    </source>
</evidence>
<proteinExistence type="predicted"/>
<feature type="signal peptide" evidence="2">
    <location>
        <begin position="1"/>
        <end position="19"/>
    </location>
</feature>
<comment type="caution">
    <text evidence="3">The sequence shown here is derived from an EMBL/GenBank/DDBJ whole genome shotgun (WGS) entry which is preliminary data.</text>
</comment>
<evidence type="ECO:0000256" key="2">
    <source>
        <dbReference type="SAM" id="SignalP"/>
    </source>
</evidence>
<evidence type="ECO:0000313" key="3">
    <source>
        <dbReference type="EMBL" id="NAW35575.1"/>
    </source>
</evidence>
<gene>
    <name evidence="3" type="ORF">GRB96_14285</name>
</gene>
<keyword evidence="2" id="KW-0732">Signal</keyword>
<sequence length="180" mass="19161">MTKTPLLLGLLLAPSLAFATTLVLPADARLEVQVVSSLSLDAEAPRQDDILLRPVADGSGSHQVPDYCVMVGDAQLDGERIRITTSSVTCIDTEGSDSHIYSGEISAAAYDSDGEFGINACQDGRCEITPEHGFELQVASELAIEEQENPSEQINIERRQAEGDGVANPIPAEQPDPDAQ</sequence>
<organism evidence="3 4">
    <name type="scientific">Halomonas alimentaria</name>
    <dbReference type="NCBI Taxonomy" id="147248"/>
    <lineage>
        <taxon>Bacteria</taxon>
        <taxon>Pseudomonadati</taxon>
        <taxon>Pseudomonadota</taxon>
        <taxon>Gammaproteobacteria</taxon>
        <taxon>Oceanospirillales</taxon>
        <taxon>Halomonadaceae</taxon>
        <taxon>Halomonas</taxon>
    </lineage>
</organism>
<dbReference type="Proteomes" id="UP000487929">
    <property type="component" value="Unassembled WGS sequence"/>
</dbReference>
<keyword evidence="4" id="KW-1185">Reference proteome</keyword>
<dbReference type="AlphaFoldDB" id="A0A7X4W709"/>
<dbReference type="RefSeq" id="WP_161432745.1">
    <property type="nucleotide sequence ID" value="NZ_WUTT01000001.1"/>
</dbReference>
<feature type="region of interest" description="Disordered" evidence="1">
    <location>
        <begin position="146"/>
        <end position="180"/>
    </location>
</feature>
<dbReference type="OrthoDB" id="6118120at2"/>
<name>A0A7X4W709_9GAMM</name>
<accession>A0A7X4W709</accession>
<dbReference type="EMBL" id="WUTT01000001">
    <property type="protein sequence ID" value="NAW35575.1"/>
    <property type="molecule type" value="Genomic_DNA"/>
</dbReference>
<reference evidence="3 4" key="1">
    <citation type="submission" date="2019-12" db="EMBL/GenBank/DDBJ databases">
        <title>Draft genome sequencing of Halomonas alimentaria DSM 15356.</title>
        <authorList>
            <person name="Pandiyan K."/>
            <person name="Kushwaha P."/>
            <person name="Gowdham M."/>
            <person name="Chakdar H."/>
            <person name="Singh A."/>
            <person name="Kumar M."/>
            <person name="Saxena A.K."/>
        </authorList>
    </citation>
    <scope>NUCLEOTIDE SEQUENCE [LARGE SCALE GENOMIC DNA]</scope>
    <source>
        <strain evidence="3 4">DSM 15356</strain>
    </source>
</reference>
<feature type="chain" id="PRO_5031349228" evidence="2">
    <location>
        <begin position="20"/>
        <end position="180"/>
    </location>
</feature>